<evidence type="ECO:0000256" key="3">
    <source>
        <dbReference type="SAM" id="Phobius"/>
    </source>
</evidence>
<evidence type="ECO:0000256" key="4">
    <source>
        <dbReference type="SAM" id="SignalP"/>
    </source>
</evidence>
<evidence type="ECO:0000313" key="5">
    <source>
        <dbReference type="EMBL" id="CAF0743911.1"/>
    </source>
</evidence>
<feature type="transmembrane region" description="Helical" evidence="3">
    <location>
        <begin position="338"/>
        <end position="363"/>
    </location>
</feature>
<keyword evidence="4" id="KW-0732">Signal</keyword>
<dbReference type="PANTHER" id="PTHR24366">
    <property type="entry name" value="IG(IMMUNOGLOBULIN) AND LRR(LEUCINE RICH REPEAT) DOMAINS"/>
    <property type="match status" value="1"/>
</dbReference>
<dbReference type="Gene3D" id="3.80.10.10">
    <property type="entry name" value="Ribonuclease Inhibitor"/>
    <property type="match status" value="1"/>
</dbReference>
<evidence type="ECO:0000256" key="1">
    <source>
        <dbReference type="ARBA" id="ARBA00022614"/>
    </source>
</evidence>
<dbReference type="EMBL" id="CAJNOM010000003">
    <property type="protein sequence ID" value="CAF0743911.1"/>
    <property type="molecule type" value="Genomic_DNA"/>
</dbReference>
<dbReference type="SUPFAM" id="SSF52058">
    <property type="entry name" value="L domain-like"/>
    <property type="match status" value="1"/>
</dbReference>
<dbReference type="PROSITE" id="PS51450">
    <property type="entry name" value="LRR"/>
    <property type="match status" value="1"/>
</dbReference>
<dbReference type="AlphaFoldDB" id="A0A813P1A9"/>
<keyword evidence="3" id="KW-1133">Transmembrane helix</keyword>
<dbReference type="InterPro" id="IPR001611">
    <property type="entry name" value="Leu-rich_rpt"/>
</dbReference>
<dbReference type="OrthoDB" id="1055097at2759"/>
<dbReference type="PANTHER" id="PTHR24366:SF96">
    <property type="entry name" value="LEUCINE RICH REPEAT CONTAINING 53"/>
    <property type="match status" value="1"/>
</dbReference>
<keyword evidence="2" id="KW-0677">Repeat</keyword>
<name>A0A813P1A9_9BILA</name>
<protein>
    <submittedName>
        <fullName evidence="5">Uncharacterized protein</fullName>
    </submittedName>
</protein>
<keyword evidence="3" id="KW-0812">Transmembrane</keyword>
<dbReference type="Pfam" id="PF13855">
    <property type="entry name" value="LRR_8"/>
    <property type="match status" value="1"/>
</dbReference>
<feature type="chain" id="PRO_5032894562" evidence="4">
    <location>
        <begin position="20"/>
        <end position="659"/>
    </location>
</feature>
<dbReference type="InterPro" id="IPR032675">
    <property type="entry name" value="LRR_dom_sf"/>
</dbReference>
<proteinExistence type="predicted"/>
<dbReference type="Proteomes" id="UP000663832">
    <property type="component" value="Unassembled WGS sequence"/>
</dbReference>
<gene>
    <name evidence="5" type="ORF">QVE165_LOCUS1080</name>
</gene>
<sequence length="659" mass="74451">MIFHLFISYLIIIPTIVHSQCYSKISSTWICDGQYKSKNLTYQTILNHQQFENFFLTNYKLVKFKIDDYPSTLRLLNASNNQFQAIILTSKNRDTSNLRQLILESNKIQQFNIDTIILPNSLEKISLANNRLNIIDARLFSNLKNLIEIDLRNNQLKRILPELLLNRNIKLDYNPLDCQCTSDTYRIICEKATSIKQKIGESNNCMAPYYNSRLSDASLPSYFRFSTFILICPISAQPPPVIIWSTPFGNLTSINSTSIDLLSSNNNDEPIYVTLTALAGPFTARTQHTLHAFSGNRLSVTKARAALQHRISCSGINMLGIYTYEFDFNIEIYVQNRALWQIIYTMSFGFFMALVAGALCVTLKRTYHSVDHLKTPPVYPTMAPNSAARTPPNFELNQWLSLAAANISETLEQVRDRLRTSVQQVSEHMGQTKARATELFNYGVQHAGGTIRQAAETSAAYLHSFRETSQQRLNTMRVQTLSSIRNPGNLMRAGMNMLTTQVNSLRDYCGVTTGHPLPSNYLYQQQQQHQLYDAQHYSSSSMSYLRRNHISTIAEDDESLVESITLMTSMDRVPYVGHTASTVAANASGIGRLDAADNSVLLALNNFNQPLAIDHDNLTTRGEMSAGIGLFHGHTHDHDDDLIDEPERLAIYGEHRPAC</sequence>
<keyword evidence="1" id="KW-0433">Leucine-rich repeat</keyword>
<organism evidence="5 6">
    <name type="scientific">Adineta steineri</name>
    <dbReference type="NCBI Taxonomy" id="433720"/>
    <lineage>
        <taxon>Eukaryota</taxon>
        <taxon>Metazoa</taxon>
        <taxon>Spiralia</taxon>
        <taxon>Gnathifera</taxon>
        <taxon>Rotifera</taxon>
        <taxon>Eurotatoria</taxon>
        <taxon>Bdelloidea</taxon>
        <taxon>Adinetida</taxon>
        <taxon>Adinetidae</taxon>
        <taxon>Adineta</taxon>
    </lineage>
</organism>
<keyword evidence="6" id="KW-1185">Reference proteome</keyword>
<reference evidence="5" key="1">
    <citation type="submission" date="2021-02" db="EMBL/GenBank/DDBJ databases">
        <authorList>
            <person name="Nowell W R."/>
        </authorList>
    </citation>
    <scope>NUCLEOTIDE SEQUENCE</scope>
</reference>
<keyword evidence="3" id="KW-0472">Membrane</keyword>
<comment type="caution">
    <text evidence="5">The sequence shown here is derived from an EMBL/GenBank/DDBJ whole genome shotgun (WGS) entry which is preliminary data.</text>
</comment>
<evidence type="ECO:0000256" key="2">
    <source>
        <dbReference type="ARBA" id="ARBA00022737"/>
    </source>
</evidence>
<feature type="signal peptide" evidence="4">
    <location>
        <begin position="1"/>
        <end position="19"/>
    </location>
</feature>
<accession>A0A813P1A9</accession>
<evidence type="ECO:0000313" key="6">
    <source>
        <dbReference type="Proteomes" id="UP000663832"/>
    </source>
</evidence>